<comment type="caution">
    <text evidence="1">The sequence shown here is derived from an EMBL/GenBank/DDBJ whole genome shotgun (WGS) entry which is preliminary data.</text>
</comment>
<proteinExistence type="predicted"/>
<dbReference type="AlphaFoldDB" id="A0A1V5ZQM5"/>
<evidence type="ECO:0000313" key="1">
    <source>
        <dbReference type="EMBL" id="OQB42640.1"/>
    </source>
</evidence>
<dbReference type="EMBL" id="MWDB01000001">
    <property type="protein sequence ID" value="OQB42640.1"/>
    <property type="molecule type" value="Genomic_DNA"/>
</dbReference>
<dbReference type="Proteomes" id="UP000485621">
    <property type="component" value="Unassembled WGS sequence"/>
</dbReference>
<gene>
    <name evidence="1" type="ORF">BWY04_00076</name>
</gene>
<organism evidence="1">
    <name type="scientific">candidate division CPR1 bacterium ADurb.Bin160</name>
    <dbReference type="NCBI Taxonomy" id="1852826"/>
    <lineage>
        <taxon>Bacteria</taxon>
        <taxon>candidate division CPR1</taxon>
    </lineage>
</organism>
<accession>A0A1V5ZQM5</accession>
<sequence>MCTDVDFQLVHVTQIISKLSLNPKFFTTSHKKFNSEKILFLYFKYSLWFCFIQGDTIIFSDFDKISSFRS</sequence>
<protein>
    <submittedName>
        <fullName evidence="1">Uncharacterized protein</fullName>
    </submittedName>
</protein>
<name>A0A1V5ZQM5_9BACT</name>
<reference evidence="1" key="1">
    <citation type="submission" date="2017-02" db="EMBL/GenBank/DDBJ databases">
        <title>Delving into the versatile metabolic prowess of the omnipresent phylum Bacteroidetes.</title>
        <authorList>
            <person name="Nobu M.K."/>
            <person name="Mei R."/>
            <person name="Narihiro T."/>
            <person name="Kuroda K."/>
            <person name="Liu W.-T."/>
        </authorList>
    </citation>
    <scope>NUCLEOTIDE SEQUENCE</scope>
    <source>
        <strain evidence="1">ADurb.Bin160</strain>
    </source>
</reference>